<organism evidence="1 2">
    <name type="scientific">Rubroshorea leprosula</name>
    <dbReference type="NCBI Taxonomy" id="152421"/>
    <lineage>
        <taxon>Eukaryota</taxon>
        <taxon>Viridiplantae</taxon>
        <taxon>Streptophyta</taxon>
        <taxon>Embryophyta</taxon>
        <taxon>Tracheophyta</taxon>
        <taxon>Spermatophyta</taxon>
        <taxon>Magnoliopsida</taxon>
        <taxon>eudicotyledons</taxon>
        <taxon>Gunneridae</taxon>
        <taxon>Pentapetalae</taxon>
        <taxon>rosids</taxon>
        <taxon>malvids</taxon>
        <taxon>Malvales</taxon>
        <taxon>Dipterocarpaceae</taxon>
        <taxon>Rubroshorea</taxon>
    </lineage>
</organism>
<evidence type="ECO:0000313" key="2">
    <source>
        <dbReference type="Proteomes" id="UP001054252"/>
    </source>
</evidence>
<evidence type="ECO:0000313" key="1">
    <source>
        <dbReference type="EMBL" id="GKU91777.1"/>
    </source>
</evidence>
<dbReference type="EMBL" id="BPVZ01000005">
    <property type="protein sequence ID" value="GKU91777.1"/>
    <property type="molecule type" value="Genomic_DNA"/>
</dbReference>
<protein>
    <submittedName>
        <fullName evidence="1">Uncharacterized protein</fullName>
    </submittedName>
</protein>
<comment type="caution">
    <text evidence="1">The sequence shown here is derived from an EMBL/GenBank/DDBJ whole genome shotgun (WGS) entry which is preliminary data.</text>
</comment>
<keyword evidence="2" id="KW-1185">Reference proteome</keyword>
<accession>A0AAV5HSG7</accession>
<dbReference type="AlphaFoldDB" id="A0AAV5HSG7"/>
<name>A0AAV5HSG7_9ROSI</name>
<reference evidence="1 2" key="1">
    <citation type="journal article" date="2021" name="Commun. Biol.">
        <title>The genome of Shorea leprosula (Dipterocarpaceae) highlights the ecological relevance of drought in aseasonal tropical rainforests.</title>
        <authorList>
            <person name="Ng K.K.S."/>
            <person name="Kobayashi M.J."/>
            <person name="Fawcett J.A."/>
            <person name="Hatakeyama M."/>
            <person name="Paape T."/>
            <person name="Ng C.H."/>
            <person name="Ang C.C."/>
            <person name="Tnah L.H."/>
            <person name="Lee C.T."/>
            <person name="Nishiyama T."/>
            <person name="Sese J."/>
            <person name="O'Brien M.J."/>
            <person name="Copetti D."/>
            <person name="Mohd Noor M.I."/>
            <person name="Ong R.C."/>
            <person name="Putra M."/>
            <person name="Sireger I.Z."/>
            <person name="Indrioko S."/>
            <person name="Kosugi Y."/>
            <person name="Izuno A."/>
            <person name="Isagi Y."/>
            <person name="Lee S.L."/>
            <person name="Shimizu K.K."/>
        </authorList>
    </citation>
    <scope>NUCLEOTIDE SEQUENCE [LARGE SCALE GENOMIC DNA]</scope>
    <source>
        <strain evidence="1">214</strain>
    </source>
</reference>
<sequence>MWTPFKAEGNSILSMHCRHRTTSLAKAFTRELGHGKVSYTKLQACFVCSSQSRKAMTFIDSPGSRWRLNTSLKNMMRSILWKALNSSLVKGLRASWSKLSAIADS</sequence>
<proteinExistence type="predicted"/>
<dbReference type="Proteomes" id="UP001054252">
    <property type="component" value="Unassembled WGS sequence"/>
</dbReference>
<gene>
    <name evidence="1" type="ORF">SLEP1_g5598</name>
</gene>